<evidence type="ECO:0000313" key="3">
    <source>
        <dbReference type="Proteomes" id="UP000694523"/>
    </source>
</evidence>
<dbReference type="Proteomes" id="UP000694523">
    <property type="component" value="Unplaced"/>
</dbReference>
<protein>
    <recommendedName>
        <fullName evidence="4">A-kinase anchor protein 2 C-terminal domain-containing protein</fullName>
    </recommendedName>
</protein>
<dbReference type="InterPro" id="IPR042779">
    <property type="entry name" value="MISP/MISP3-like"/>
</dbReference>
<organism evidence="2 3">
    <name type="scientific">Neogobius melanostomus</name>
    <name type="common">round goby</name>
    <dbReference type="NCBI Taxonomy" id="47308"/>
    <lineage>
        <taxon>Eukaryota</taxon>
        <taxon>Metazoa</taxon>
        <taxon>Chordata</taxon>
        <taxon>Craniata</taxon>
        <taxon>Vertebrata</taxon>
        <taxon>Euteleostomi</taxon>
        <taxon>Actinopterygii</taxon>
        <taxon>Neopterygii</taxon>
        <taxon>Teleostei</taxon>
        <taxon>Neoteleostei</taxon>
        <taxon>Acanthomorphata</taxon>
        <taxon>Gobiaria</taxon>
        <taxon>Gobiiformes</taxon>
        <taxon>Gobioidei</taxon>
        <taxon>Gobiidae</taxon>
        <taxon>Benthophilinae</taxon>
        <taxon>Neogobiini</taxon>
        <taxon>Neogobius</taxon>
    </lineage>
</organism>
<reference evidence="2" key="2">
    <citation type="submission" date="2025-09" db="UniProtKB">
        <authorList>
            <consortium name="Ensembl"/>
        </authorList>
    </citation>
    <scope>IDENTIFICATION</scope>
</reference>
<dbReference type="Ensembl" id="ENSNMLT00000020859.1">
    <property type="protein sequence ID" value="ENSNMLP00000018540.1"/>
    <property type="gene ID" value="ENSNMLG00000012206.1"/>
</dbReference>
<sequence length="177" mass="20079">MKETPIEREIRRAIEREHSLRRSRGLPNPPTSVEYVQIPLKTAILHQPLPPTKSEKCQGKDRQFAGKKMQQDIHEEVQREQDLVSWAKSQGEPFFKLRSSTSVVKVEQDIREAQERERELHKQRINLYGTRVEKGGGRPAKTEEHSGTLSSLKALPVQDLPDSSQTGVTTTTTTTTG</sequence>
<feature type="region of interest" description="Disordered" evidence="1">
    <location>
        <begin position="47"/>
        <end position="76"/>
    </location>
</feature>
<feature type="compositionally biased region" description="Basic and acidic residues" evidence="1">
    <location>
        <begin position="53"/>
        <end position="76"/>
    </location>
</feature>
<feature type="region of interest" description="Disordered" evidence="1">
    <location>
        <begin position="1"/>
        <end position="32"/>
    </location>
</feature>
<evidence type="ECO:0008006" key="4">
    <source>
        <dbReference type="Google" id="ProtNLM"/>
    </source>
</evidence>
<proteinExistence type="predicted"/>
<evidence type="ECO:0000313" key="2">
    <source>
        <dbReference type="Ensembl" id="ENSNMLP00000018540.1"/>
    </source>
</evidence>
<reference evidence="2" key="1">
    <citation type="submission" date="2025-08" db="UniProtKB">
        <authorList>
            <consortium name="Ensembl"/>
        </authorList>
    </citation>
    <scope>IDENTIFICATION</scope>
</reference>
<feature type="compositionally biased region" description="Basic and acidic residues" evidence="1">
    <location>
        <begin position="131"/>
        <end position="146"/>
    </location>
</feature>
<name>A0A8C6T9L5_9GOBI</name>
<feature type="region of interest" description="Disordered" evidence="1">
    <location>
        <begin position="128"/>
        <end position="177"/>
    </location>
</feature>
<dbReference type="AlphaFoldDB" id="A0A8C6T9L5"/>
<dbReference type="PANTHER" id="PTHR18839">
    <property type="entry name" value="MITOTIC INTERACTOR AND SUBSTRATE OF PLK1 MISP FAMILY MEMBER"/>
    <property type="match status" value="1"/>
</dbReference>
<evidence type="ECO:0000256" key="1">
    <source>
        <dbReference type="SAM" id="MobiDB-lite"/>
    </source>
</evidence>
<keyword evidence="3" id="KW-1185">Reference proteome</keyword>
<feature type="compositionally biased region" description="Basic and acidic residues" evidence="1">
    <location>
        <begin position="1"/>
        <end position="20"/>
    </location>
</feature>
<dbReference type="PANTHER" id="PTHR18839:SF0">
    <property type="entry name" value="MITOTIC INTERACTOR AND SUBSTRATE OF PLK1 ISOFORM X1-RELATED"/>
    <property type="match status" value="1"/>
</dbReference>
<accession>A0A8C6T9L5</accession>